<dbReference type="Gene3D" id="1.20.910.10">
    <property type="entry name" value="Heme oxygenase-like"/>
    <property type="match status" value="1"/>
</dbReference>
<evidence type="ECO:0000313" key="1">
    <source>
        <dbReference type="EMBL" id="MDY3560342.1"/>
    </source>
</evidence>
<dbReference type="SUPFAM" id="SSF48613">
    <property type="entry name" value="Heme oxygenase-like"/>
    <property type="match status" value="1"/>
</dbReference>
<dbReference type="RefSeq" id="WP_320686933.1">
    <property type="nucleotide sequence ID" value="NZ_JAXBLV010000178.1"/>
</dbReference>
<sequence>MILDRLKETTAEQHARLERRVDLGARLRGPEAYTDLLGQFYGFYRPLEEALAAVSGYESVGLAFVERGKTAYLASDLEALGRSTTNVPLAAAPQVRSLGAALGRMYVLEGATLGGRVVCRMVREALGFTPDRGCRFFNSYGARVGPMWTAFRAALVQFATTPEAETEVVVAAGDTFDRFDRWLATGAAT</sequence>
<dbReference type="InterPro" id="IPR016053">
    <property type="entry name" value="Haem_Oase-like"/>
</dbReference>
<evidence type="ECO:0000313" key="2">
    <source>
        <dbReference type="Proteomes" id="UP001272242"/>
    </source>
</evidence>
<organism evidence="1 2">
    <name type="scientific">Gemmata algarum</name>
    <dbReference type="NCBI Taxonomy" id="2975278"/>
    <lineage>
        <taxon>Bacteria</taxon>
        <taxon>Pseudomonadati</taxon>
        <taxon>Planctomycetota</taxon>
        <taxon>Planctomycetia</taxon>
        <taxon>Gemmatales</taxon>
        <taxon>Gemmataceae</taxon>
        <taxon>Gemmata</taxon>
    </lineage>
</organism>
<comment type="caution">
    <text evidence="1">The sequence shown here is derived from an EMBL/GenBank/DDBJ whole genome shotgun (WGS) entry which is preliminary data.</text>
</comment>
<accession>A0ABU5F0S1</accession>
<dbReference type="Pfam" id="PF01126">
    <property type="entry name" value="Heme_oxygenase"/>
    <property type="match status" value="1"/>
</dbReference>
<gene>
    <name evidence="1" type="ORF">R5W23_001575</name>
</gene>
<name>A0ABU5F0S1_9BACT</name>
<dbReference type="Proteomes" id="UP001272242">
    <property type="component" value="Unassembled WGS sequence"/>
</dbReference>
<reference evidence="2" key="1">
    <citation type="journal article" date="2023" name="Mar. Drugs">
        <title>Gemmata algarum, a Novel Planctomycete Isolated from an Algal Mat, Displays Antimicrobial Activity.</title>
        <authorList>
            <person name="Kumar G."/>
            <person name="Kallscheuer N."/>
            <person name="Kashif M."/>
            <person name="Ahamad S."/>
            <person name="Jagadeeshwari U."/>
            <person name="Pannikurungottu S."/>
            <person name="Haufschild T."/>
            <person name="Kabuu M."/>
            <person name="Sasikala C."/>
            <person name="Jogler C."/>
            <person name="Ramana C."/>
        </authorList>
    </citation>
    <scope>NUCLEOTIDE SEQUENCE [LARGE SCALE GENOMIC DNA]</scope>
    <source>
        <strain evidence="2">JC673</strain>
    </source>
</reference>
<keyword evidence="2" id="KW-1185">Reference proteome</keyword>
<proteinExistence type="predicted"/>
<dbReference type="EMBL" id="JAXBLV010000178">
    <property type="protein sequence ID" value="MDY3560342.1"/>
    <property type="molecule type" value="Genomic_DNA"/>
</dbReference>
<protein>
    <submittedName>
        <fullName evidence="1">Biliverdin-producing heme oxygenase</fullName>
    </submittedName>
</protein>
<dbReference type="InterPro" id="IPR016084">
    <property type="entry name" value="Haem_Oase-like_multi-hlx"/>
</dbReference>
<dbReference type="CDD" id="cd19166">
    <property type="entry name" value="HemeO-bac"/>
    <property type="match status" value="1"/>
</dbReference>